<dbReference type="PANTHER" id="PTHR35579:SF3">
    <property type="entry name" value="CRISPR SYSTEM CMS ENDORIBONUCLEASE CSM3"/>
    <property type="match status" value="1"/>
</dbReference>
<evidence type="ECO:0000313" key="2">
    <source>
        <dbReference type="EMBL" id="VYU54757.1"/>
    </source>
</evidence>
<evidence type="ECO:0000256" key="1">
    <source>
        <dbReference type="SAM" id="MobiDB-lite"/>
    </source>
</evidence>
<dbReference type="PANTHER" id="PTHR35579">
    <property type="entry name" value="CRISPR SYSTEM CMS ENDORIBONUCLEASE CSM3"/>
    <property type="match status" value="1"/>
</dbReference>
<dbReference type="RefSeq" id="WP_421800702.1">
    <property type="nucleotide sequence ID" value="NZ_CACRUE010000045.1"/>
</dbReference>
<feature type="region of interest" description="Disordered" evidence="1">
    <location>
        <begin position="1"/>
        <end position="28"/>
    </location>
</feature>
<dbReference type="EMBL" id="CACRUE010000045">
    <property type="protein sequence ID" value="VYU54757.1"/>
    <property type="molecule type" value="Genomic_DNA"/>
</dbReference>
<reference evidence="2" key="1">
    <citation type="submission" date="2019-11" db="EMBL/GenBank/DDBJ databases">
        <authorList>
            <person name="Feng L."/>
        </authorList>
    </citation>
    <scope>NUCLEOTIDE SEQUENCE</scope>
    <source>
        <strain evidence="2">IbartlettiiLFYP30</strain>
    </source>
</reference>
<name>A0A6N3FQK8_9FIRM</name>
<dbReference type="NCBIfam" id="TIGR03986">
    <property type="entry name" value="TIGR03986 family CRISPR-associated RAMP protein"/>
    <property type="match status" value="1"/>
</dbReference>
<dbReference type="InterPro" id="IPR023825">
    <property type="entry name" value="CRISPR-assoc_RAMP_BGP1436"/>
</dbReference>
<gene>
    <name evidence="2" type="ORF">IBLFYP30_00537</name>
</gene>
<feature type="compositionally biased region" description="Basic residues" evidence="1">
    <location>
        <begin position="1"/>
        <end position="13"/>
    </location>
</feature>
<organism evidence="2">
    <name type="scientific">Intestinibacter bartlettii</name>
    <dbReference type="NCBI Taxonomy" id="261299"/>
    <lineage>
        <taxon>Bacteria</taxon>
        <taxon>Bacillati</taxon>
        <taxon>Bacillota</taxon>
        <taxon>Clostridia</taxon>
        <taxon>Peptostreptococcales</taxon>
        <taxon>Peptostreptococcaceae</taxon>
        <taxon>Intestinibacter</taxon>
    </lineage>
</organism>
<protein>
    <submittedName>
        <fullName evidence="2">RAMP superfamily protein</fullName>
    </submittedName>
</protein>
<proteinExistence type="predicted"/>
<sequence>MTKQKRKSNHKKSISSGQKKAGEVKKNENRISEFNKKYLNIEIDDDSINKNGDAKVTSPYNFIEISKNAVIRYKSFEELPSFEKFHKNLNTGYIDYEFTNETELFVGGKKDGLESINLFKNANGRYSIPGSTMKGVFRKNTEILGFGYPEFIENRTFMYRNFAEGDISRNEYEKVVGKKAKNIQSGYIYKDNGVYKLKPASKIRKKSWISISEKKLMQILEGECKNINFMYDESLLEEIKDKEAWKKYCEEHAPEDYKPYVQEISFDMEKNKITKISTDKNLEYKGIILNTNYIQEKSKHYIIPDMDENQDEIEVNSAYILDYKADYDANTQIKNKEFYLLPEVEGIKNKTYIFYKVENNEVRYLGKSPFLRIFYDRSVRDCIKINNIGKSIDYPSAIYGYADESTKKYSLNREQNYKSRVSFTDVKVETPNIKTKKYEMILSSPKASCYKFYLKQDNVLNSKEVMTYNLKGEGKNVKKPEIRGRKFYWNKDFIEDEFMVKGVSQEEGSNISEKVKIKLNEVFEKGNKFKGRIYFENLEDDELGLLLLSIKLKDDCKENIGIAKPYGMGRINIDSVKLYLENINNKFDSLNQKYNL</sequence>
<dbReference type="InterPro" id="IPR052216">
    <property type="entry name" value="CRISPR_Csm3_endoribonuclease"/>
</dbReference>
<accession>A0A6N3FQK8</accession>
<dbReference type="AlphaFoldDB" id="A0A6N3FQK8"/>